<keyword evidence="1" id="KW-1133">Transmembrane helix</keyword>
<keyword evidence="1" id="KW-0472">Membrane</keyword>
<dbReference type="Pfam" id="PF07963">
    <property type="entry name" value="N_methyl"/>
    <property type="match status" value="1"/>
</dbReference>
<organism evidence="2">
    <name type="scientific">uncultured bacterium</name>
    <name type="common">gcode 4</name>
    <dbReference type="NCBI Taxonomy" id="1234023"/>
    <lineage>
        <taxon>Bacteria</taxon>
        <taxon>environmental samples</taxon>
    </lineage>
</organism>
<evidence type="ECO:0000256" key="1">
    <source>
        <dbReference type="SAM" id="Phobius"/>
    </source>
</evidence>
<reference evidence="2" key="1">
    <citation type="journal article" date="2012" name="Science">
        <title>Fermentation, hydrogen, and sulfur metabolism in multiple uncultivated bacterial phyla.</title>
        <authorList>
            <person name="Wrighton K.C."/>
            <person name="Thomas B.C."/>
            <person name="Sharon I."/>
            <person name="Miller C.S."/>
            <person name="Castelle C.J."/>
            <person name="VerBerkmoes N.C."/>
            <person name="Wilkins M.J."/>
            <person name="Hettich R.L."/>
            <person name="Lipton M.S."/>
            <person name="Williams K.H."/>
            <person name="Long P.E."/>
            <person name="Banfield J.F."/>
        </authorList>
    </citation>
    <scope>NUCLEOTIDE SEQUENCE [LARGE SCALE GENOMIC DNA]</scope>
</reference>
<feature type="transmembrane region" description="Helical" evidence="1">
    <location>
        <begin position="6"/>
        <end position="27"/>
    </location>
</feature>
<keyword evidence="1" id="KW-0812">Transmembrane</keyword>
<dbReference type="AlphaFoldDB" id="K1YJQ2"/>
<evidence type="ECO:0008006" key="3">
    <source>
        <dbReference type="Google" id="ProtNLM"/>
    </source>
</evidence>
<name>K1YJQ2_9BACT</name>
<protein>
    <recommendedName>
        <fullName evidence="3">Prepilin-type N-terminal cleavage/methylation domain-containing protein</fullName>
    </recommendedName>
</protein>
<evidence type="ECO:0000313" key="2">
    <source>
        <dbReference type="EMBL" id="EKD25564.1"/>
    </source>
</evidence>
<dbReference type="InterPro" id="IPR012902">
    <property type="entry name" value="N_methyl_site"/>
</dbReference>
<dbReference type="EMBL" id="AMFJ01036023">
    <property type="protein sequence ID" value="EKD25564.1"/>
    <property type="molecule type" value="Genomic_DNA"/>
</dbReference>
<proteinExistence type="predicted"/>
<gene>
    <name evidence="2" type="ORF">ACD_80C00016G0001</name>
</gene>
<comment type="caution">
    <text evidence="2">The sequence shown here is derived from an EMBL/GenBank/DDBJ whole genome shotgun (WGS) entry which is preliminary data.</text>
</comment>
<accession>K1YJQ2</accession>
<sequence>MKNKSAFTLIEVMIAITVFAIGVLAVLRLITQNLVTLDATQSRTMATFLAKEGMELVYNMRDSNINKWLPWDCILKTGFVIDAFGTIDPEQVCAWNFSSWNQNQVLQISFSSEWYTYTLPVVVWANFAALRNENRLWYATWDVWWHQIFWYSSRPVAEQDPTFFSRYILFTGVREWNTILPHTSIMKIESHVSYIKGTKTWEVILESFIWNR</sequence>
<dbReference type="NCBIfam" id="TIGR02532">
    <property type="entry name" value="IV_pilin_GFxxxE"/>
    <property type="match status" value="1"/>
</dbReference>